<evidence type="ECO:0000259" key="7">
    <source>
        <dbReference type="PROSITE" id="PS50011"/>
    </source>
</evidence>
<dbReference type="GO" id="GO:0004674">
    <property type="term" value="F:protein serine/threonine kinase activity"/>
    <property type="evidence" value="ECO:0007669"/>
    <property type="project" value="UniProtKB-KW"/>
</dbReference>
<keyword evidence="1" id="KW-0723">Serine/threonine-protein kinase</keyword>
<organism evidence="8 9">
    <name type="scientific">Chrysochromulina tobinii</name>
    <dbReference type="NCBI Taxonomy" id="1460289"/>
    <lineage>
        <taxon>Eukaryota</taxon>
        <taxon>Haptista</taxon>
        <taxon>Haptophyta</taxon>
        <taxon>Prymnesiophyceae</taxon>
        <taxon>Prymnesiales</taxon>
        <taxon>Chrysochromulinaceae</taxon>
        <taxon>Chrysochromulina</taxon>
    </lineage>
</organism>
<dbReference type="AlphaFoldDB" id="A0A0M0K923"/>
<evidence type="ECO:0000256" key="4">
    <source>
        <dbReference type="ARBA" id="ARBA00022777"/>
    </source>
</evidence>
<dbReference type="SUPFAM" id="SSF56112">
    <property type="entry name" value="Protein kinase-like (PK-like)"/>
    <property type="match status" value="1"/>
</dbReference>
<dbReference type="InterPro" id="IPR000719">
    <property type="entry name" value="Prot_kinase_dom"/>
</dbReference>
<dbReference type="GO" id="GO:0005524">
    <property type="term" value="F:ATP binding"/>
    <property type="evidence" value="ECO:0007669"/>
    <property type="project" value="UniProtKB-UniRule"/>
</dbReference>
<dbReference type="InterPro" id="IPR017441">
    <property type="entry name" value="Protein_kinase_ATP_BS"/>
</dbReference>
<keyword evidence="9" id="KW-1185">Reference proteome</keyword>
<comment type="caution">
    <text evidence="8">The sequence shown here is derived from an EMBL/GenBank/DDBJ whole genome shotgun (WGS) entry which is preliminary data.</text>
</comment>
<dbReference type="OrthoDB" id="193931at2759"/>
<feature type="binding site" evidence="6">
    <location>
        <position position="98"/>
    </location>
    <ligand>
        <name>ATP</name>
        <dbReference type="ChEBI" id="CHEBI:30616"/>
    </ligand>
</feature>
<evidence type="ECO:0000256" key="6">
    <source>
        <dbReference type="PROSITE-ProRule" id="PRU10141"/>
    </source>
</evidence>
<dbReference type="PANTHER" id="PTHR24349">
    <property type="entry name" value="SERINE/THREONINE-PROTEIN KINASE"/>
    <property type="match status" value="1"/>
</dbReference>
<dbReference type="InterPro" id="IPR008271">
    <property type="entry name" value="Ser/Thr_kinase_AS"/>
</dbReference>
<keyword evidence="2" id="KW-0808">Transferase</keyword>
<dbReference type="SMART" id="SM00220">
    <property type="entry name" value="S_TKc"/>
    <property type="match status" value="1"/>
</dbReference>
<dbReference type="Pfam" id="PF00069">
    <property type="entry name" value="Pkinase"/>
    <property type="match status" value="1"/>
</dbReference>
<dbReference type="InterPro" id="IPR050205">
    <property type="entry name" value="CDPK_Ser/Thr_kinases"/>
</dbReference>
<evidence type="ECO:0000313" key="9">
    <source>
        <dbReference type="Proteomes" id="UP000037460"/>
    </source>
</evidence>
<dbReference type="Gene3D" id="1.10.510.10">
    <property type="entry name" value="Transferase(Phosphotransferase) domain 1"/>
    <property type="match status" value="1"/>
</dbReference>
<sequence length="507" mass="53287">MPALLPLELPPRATAGGTALGTALGASEAADEDLADQDLADQDLADEDRRTASVQKLCDASAADISTLYTVQDLLGEGRFSKVYSVVEEATGQVLALKELDKGAIVEDEEGLEMLEAEVLALKRAGNAPHVVRLQKVIASPDAIYLAMDRVPGRALVDVIDERGALECSYVRHLMLQLLTALAALAEVGVVHRDVKPENIMVSEEETERPHLTLIDFGYAALLGGGDAPNELTGVAGSPEYAAPEVLSWIAAEADETGEVVGEPYDAGCDVWSVGVTAHVLLCAELPFDLPKEATEEALVAAARHVDLSFRRLKGEARVRRGKVMATLEGEAAMAPARAFVRACMAVARPERPSAQQLLDHPWLGGKAVAQVASVEVVYVFTAEAASDVREQLGVTLSAGDPLTDPLLAAMREGLQVPASMTNDQLKAALVAQGFLECKTDESGLSHGLRATPSAPTLAPKPLTALATTALATPASGPGQSATHAGPARSIQRTYGAPHYCSPRQAP</sequence>
<gene>
    <name evidence="8" type="ORF">Ctob_009108</name>
</gene>
<feature type="domain" description="Protein kinase" evidence="7">
    <location>
        <begin position="69"/>
        <end position="364"/>
    </location>
</feature>
<accession>A0A0M0K923</accession>
<evidence type="ECO:0000256" key="2">
    <source>
        <dbReference type="ARBA" id="ARBA00022679"/>
    </source>
</evidence>
<dbReference type="PROSITE" id="PS50011">
    <property type="entry name" value="PROTEIN_KINASE_DOM"/>
    <property type="match status" value="1"/>
</dbReference>
<evidence type="ECO:0000256" key="1">
    <source>
        <dbReference type="ARBA" id="ARBA00022527"/>
    </source>
</evidence>
<evidence type="ECO:0000313" key="8">
    <source>
        <dbReference type="EMBL" id="KOO35325.1"/>
    </source>
</evidence>
<evidence type="ECO:0000256" key="5">
    <source>
        <dbReference type="ARBA" id="ARBA00022840"/>
    </source>
</evidence>
<protein>
    <submittedName>
        <fullName evidence="8">Calcium calmodulin-dependent protein kinase type 1b</fullName>
    </submittedName>
</protein>
<reference evidence="9" key="1">
    <citation type="journal article" date="2015" name="PLoS Genet.">
        <title>Genome Sequence and Transcriptome Analyses of Chrysochromulina tobin: Metabolic Tools for Enhanced Algal Fitness in the Prominent Order Prymnesiales (Haptophyceae).</title>
        <authorList>
            <person name="Hovde B.T."/>
            <person name="Deodato C.R."/>
            <person name="Hunsperger H.M."/>
            <person name="Ryken S.A."/>
            <person name="Yost W."/>
            <person name="Jha R.K."/>
            <person name="Patterson J."/>
            <person name="Monnat R.J. Jr."/>
            <person name="Barlow S.B."/>
            <person name="Starkenburg S.R."/>
            <person name="Cattolico R.A."/>
        </authorList>
    </citation>
    <scope>NUCLEOTIDE SEQUENCE</scope>
    <source>
        <strain evidence="9">CCMP291</strain>
    </source>
</reference>
<name>A0A0M0K923_9EUKA</name>
<keyword evidence="4 8" id="KW-0418">Kinase</keyword>
<dbReference type="EMBL" id="JWZX01000911">
    <property type="protein sequence ID" value="KOO35325.1"/>
    <property type="molecule type" value="Genomic_DNA"/>
</dbReference>
<keyword evidence="3 6" id="KW-0547">Nucleotide-binding</keyword>
<evidence type="ECO:0000256" key="3">
    <source>
        <dbReference type="ARBA" id="ARBA00022741"/>
    </source>
</evidence>
<dbReference type="PROSITE" id="PS00108">
    <property type="entry name" value="PROTEIN_KINASE_ST"/>
    <property type="match status" value="1"/>
</dbReference>
<keyword evidence="5 6" id="KW-0067">ATP-binding</keyword>
<dbReference type="Proteomes" id="UP000037460">
    <property type="component" value="Unassembled WGS sequence"/>
</dbReference>
<proteinExistence type="predicted"/>
<dbReference type="InterPro" id="IPR011009">
    <property type="entry name" value="Kinase-like_dom_sf"/>
</dbReference>
<dbReference type="PROSITE" id="PS00107">
    <property type="entry name" value="PROTEIN_KINASE_ATP"/>
    <property type="match status" value="1"/>
</dbReference>